<dbReference type="EMBL" id="CP065956">
    <property type="protein sequence ID" value="QSR87801.1"/>
    <property type="molecule type" value="Genomic_DNA"/>
</dbReference>
<dbReference type="Pfam" id="PF12706">
    <property type="entry name" value="Lactamase_B_2"/>
    <property type="match status" value="1"/>
</dbReference>
<dbReference type="SUPFAM" id="SSF56281">
    <property type="entry name" value="Metallo-hydrolase/oxidoreductase"/>
    <property type="match status" value="1"/>
</dbReference>
<dbReference type="Proteomes" id="UP000663088">
    <property type="component" value="Chromosome"/>
</dbReference>
<feature type="domain" description="Metallo-beta-lactamase" evidence="1">
    <location>
        <begin position="1"/>
        <end position="176"/>
    </location>
</feature>
<dbReference type="InterPro" id="IPR052533">
    <property type="entry name" value="WalJ/YycJ-like"/>
</dbReference>
<keyword evidence="3" id="KW-1185">Reference proteome</keyword>
<evidence type="ECO:0000313" key="2">
    <source>
        <dbReference type="EMBL" id="QSR87801.1"/>
    </source>
</evidence>
<gene>
    <name evidence="2" type="ORF">EM20IM_08265</name>
</gene>
<protein>
    <submittedName>
        <fullName evidence="2">MBL fold metallo-hydrolase</fullName>
    </submittedName>
</protein>
<dbReference type="Gene3D" id="3.60.15.10">
    <property type="entry name" value="Ribonuclease Z/Hydroxyacylglutathione hydrolase-like"/>
    <property type="match status" value="1"/>
</dbReference>
<dbReference type="InterPro" id="IPR036866">
    <property type="entry name" value="RibonucZ/Hydroxyglut_hydro"/>
</dbReference>
<sequence>MLETPKSRILIDPGIRYKKIIRHLSDMNVPVESIKAVFITHEHTDHVAGLPILLKKMPFPLYCSTLTWKALKKSMGLEDKAVDWRPFESGSRYLLDEIEIESFPIPHDAADPVGFLFHHHRGTIGLLTDLGYVTKLVKEKITPCHTLLLESNYDMDLLQADRKRPWSVKQRILSRHGHLSNEATASIACDLAKKGLKKLFLAHLSEDCNRVELAETTVKNKILSSSLPLPHVQAIDPLKPSLQIVL</sequence>
<name>A0ABX7PXQ7_9BACT</name>
<dbReference type="SMART" id="SM00849">
    <property type="entry name" value="Lactamase_B"/>
    <property type="match status" value="1"/>
</dbReference>
<dbReference type="PANTHER" id="PTHR47619">
    <property type="entry name" value="METALLO-HYDROLASE YYCJ-RELATED"/>
    <property type="match status" value="1"/>
</dbReference>
<organism evidence="2 3">
    <name type="scientific">Candidatus Methylacidiphilum infernorum</name>
    <dbReference type="NCBI Taxonomy" id="511746"/>
    <lineage>
        <taxon>Bacteria</taxon>
        <taxon>Pseudomonadati</taxon>
        <taxon>Verrucomicrobiota</taxon>
        <taxon>Methylacidiphilae</taxon>
        <taxon>Methylacidiphilales</taxon>
        <taxon>Methylacidiphilaceae</taxon>
        <taxon>Methylacidiphilum (ex Ratnadevi et al. 2023)</taxon>
    </lineage>
</organism>
<dbReference type="PANTHER" id="PTHR47619:SF1">
    <property type="entry name" value="EXODEOXYRIBONUCLEASE WALJ"/>
    <property type="match status" value="1"/>
</dbReference>
<accession>A0ABX7PXQ7</accession>
<evidence type="ECO:0000313" key="3">
    <source>
        <dbReference type="Proteomes" id="UP000663088"/>
    </source>
</evidence>
<proteinExistence type="predicted"/>
<reference evidence="2 3" key="1">
    <citation type="submission" date="2020-12" db="EMBL/GenBank/DDBJ databases">
        <authorList>
            <person name="Awala S.I."/>
            <person name="Gwak J.-H."/>
            <person name="Kim S.-J."/>
            <person name="Rhee S.-K."/>
        </authorList>
    </citation>
    <scope>NUCLEOTIDE SEQUENCE [LARGE SCALE GENOMIC DNA]</scope>
    <source>
        <strain evidence="2 3">IT5</strain>
    </source>
</reference>
<evidence type="ECO:0000259" key="1">
    <source>
        <dbReference type="SMART" id="SM00849"/>
    </source>
</evidence>
<dbReference type="InterPro" id="IPR001279">
    <property type="entry name" value="Metallo-B-lactamas"/>
</dbReference>